<dbReference type="GO" id="GO:0005737">
    <property type="term" value="C:cytoplasm"/>
    <property type="evidence" value="ECO:0007669"/>
    <property type="project" value="UniProtKB-SubCell"/>
</dbReference>
<dbReference type="PANTHER" id="PTHR43090">
    <property type="entry name" value="1-(5-PHOSPHORIBOSYL)-5-[(5-PHOSPHORIBOSYLAMINO)METHYLIDENEAMINO] IMIDAZOLE-4-CARBOXAMIDE ISOMERASE"/>
    <property type="match status" value="1"/>
</dbReference>
<dbReference type="InParanoid" id="Q01ZU7"/>
<reference evidence="11" key="1">
    <citation type="submission" date="2006-10" db="EMBL/GenBank/DDBJ databases">
        <title>Complete sequence of Solibacter usitatus Ellin6076.</title>
        <authorList>
            <consortium name="US DOE Joint Genome Institute"/>
            <person name="Copeland A."/>
            <person name="Lucas S."/>
            <person name="Lapidus A."/>
            <person name="Barry K."/>
            <person name="Detter J.C."/>
            <person name="Glavina del Rio T."/>
            <person name="Hammon N."/>
            <person name="Israni S."/>
            <person name="Dalin E."/>
            <person name="Tice H."/>
            <person name="Pitluck S."/>
            <person name="Thompson L.S."/>
            <person name="Brettin T."/>
            <person name="Bruce D."/>
            <person name="Han C."/>
            <person name="Tapia R."/>
            <person name="Gilna P."/>
            <person name="Schmutz J."/>
            <person name="Larimer F."/>
            <person name="Land M."/>
            <person name="Hauser L."/>
            <person name="Kyrpides N."/>
            <person name="Mikhailova N."/>
            <person name="Janssen P.H."/>
            <person name="Kuske C.R."/>
            <person name="Richardson P."/>
        </authorList>
    </citation>
    <scope>NUCLEOTIDE SEQUENCE</scope>
    <source>
        <strain evidence="11">Ellin6076</strain>
    </source>
</reference>
<evidence type="ECO:0000256" key="10">
    <source>
        <dbReference type="RuleBase" id="RU003657"/>
    </source>
</evidence>
<dbReference type="PANTHER" id="PTHR43090:SF2">
    <property type="entry name" value="1-(5-PHOSPHORIBOSYL)-5-[(5-PHOSPHORIBOSYLAMINO)METHYLIDENEAMINO] IMIDAZOLE-4-CARBOXAMIDE ISOMERASE"/>
    <property type="match status" value="1"/>
</dbReference>
<dbReference type="GO" id="GO:0003949">
    <property type="term" value="F:1-(5-phosphoribosyl)-5-[(5-phosphoribosylamino)methylideneamino]imidazole-4-carboxamide isomerase activity"/>
    <property type="evidence" value="ECO:0007669"/>
    <property type="project" value="UniProtKB-EC"/>
</dbReference>
<accession>Q01ZU7</accession>
<dbReference type="Pfam" id="PF00977">
    <property type="entry name" value="His_biosynth"/>
    <property type="match status" value="1"/>
</dbReference>
<dbReference type="HOGENOM" id="CLU_048577_1_1_0"/>
<keyword evidence="6" id="KW-0963">Cytoplasm</keyword>
<dbReference type="InterPro" id="IPR011060">
    <property type="entry name" value="RibuloseP-bd_barrel"/>
</dbReference>
<keyword evidence="7 10" id="KW-0028">Amino-acid biosynthesis</keyword>
<evidence type="ECO:0000256" key="6">
    <source>
        <dbReference type="ARBA" id="ARBA00022490"/>
    </source>
</evidence>
<dbReference type="AlphaFoldDB" id="Q01ZU7"/>
<keyword evidence="8 10" id="KW-0368">Histidine biosynthesis</keyword>
<dbReference type="EMBL" id="CP000473">
    <property type="protein sequence ID" value="ABJ84818.1"/>
    <property type="molecule type" value="Genomic_DNA"/>
</dbReference>
<dbReference type="InterPro" id="IPR023016">
    <property type="entry name" value="HisA/PriA"/>
</dbReference>
<dbReference type="InterPro" id="IPR006062">
    <property type="entry name" value="His_biosynth"/>
</dbReference>
<evidence type="ECO:0000313" key="11">
    <source>
        <dbReference type="EMBL" id="ABJ84818.1"/>
    </source>
</evidence>
<evidence type="ECO:0000256" key="5">
    <source>
        <dbReference type="ARBA" id="ARBA00012550"/>
    </source>
</evidence>
<dbReference type="OrthoDB" id="9807749at2"/>
<organism evidence="11">
    <name type="scientific">Solibacter usitatus (strain Ellin6076)</name>
    <dbReference type="NCBI Taxonomy" id="234267"/>
    <lineage>
        <taxon>Bacteria</taxon>
        <taxon>Pseudomonadati</taxon>
        <taxon>Acidobacteriota</taxon>
        <taxon>Terriglobia</taxon>
        <taxon>Bryobacterales</taxon>
        <taxon>Solibacteraceae</taxon>
        <taxon>Candidatus Solibacter</taxon>
    </lineage>
</organism>
<evidence type="ECO:0000256" key="3">
    <source>
        <dbReference type="ARBA" id="ARBA00005133"/>
    </source>
</evidence>
<dbReference type="CDD" id="cd04732">
    <property type="entry name" value="HisA"/>
    <property type="match status" value="1"/>
</dbReference>
<dbReference type="GO" id="GO:0000105">
    <property type="term" value="P:L-histidine biosynthetic process"/>
    <property type="evidence" value="ECO:0007669"/>
    <property type="project" value="UniProtKB-UniPathway"/>
</dbReference>
<dbReference type="UniPathway" id="UPA00031">
    <property type="reaction ID" value="UER00009"/>
</dbReference>
<name>Q01ZU7_SOLUE</name>
<gene>
    <name evidence="11" type="ordered locus">Acid_3849</name>
</gene>
<comment type="similarity">
    <text evidence="4 10">Belongs to the HisA/HisF family.</text>
</comment>
<comment type="subcellular location">
    <subcellularLocation>
        <location evidence="2">Cytoplasm</location>
    </subcellularLocation>
</comment>
<dbReference type="STRING" id="234267.Acid_3849"/>
<evidence type="ECO:0000256" key="7">
    <source>
        <dbReference type="ARBA" id="ARBA00022605"/>
    </source>
</evidence>
<evidence type="ECO:0000256" key="2">
    <source>
        <dbReference type="ARBA" id="ARBA00004496"/>
    </source>
</evidence>
<dbReference type="InterPro" id="IPR013785">
    <property type="entry name" value="Aldolase_TIM"/>
</dbReference>
<comment type="catalytic activity">
    <reaction evidence="1">
        <text>1-(5-phospho-beta-D-ribosyl)-5-[(5-phospho-beta-D-ribosylamino)methylideneamino]imidazole-4-carboxamide = 5-[(5-phospho-1-deoxy-D-ribulos-1-ylimino)methylamino]-1-(5-phospho-beta-D-ribosyl)imidazole-4-carboxamide</text>
        <dbReference type="Rhea" id="RHEA:15469"/>
        <dbReference type="ChEBI" id="CHEBI:58435"/>
        <dbReference type="ChEBI" id="CHEBI:58525"/>
        <dbReference type="EC" id="5.3.1.16"/>
    </reaction>
</comment>
<protein>
    <recommendedName>
        <fullName evidence="5">1-(5-phosphoribosyl)-5-[(5-phosphoribosylamino)methylideneamino]imidazole-4-carboxamideisomerase</fullName>
        <ecNumber evidence="5">5.3.1.16</ecNumber>
    </recommendedName>
</protein>
<dbReference type="EC" id="5.3.1.16" evidence="5"/>
<evidence type="ECO:0000256" key="9">
    <source>
        <dbReference type="ARBA" id="ARBA00023235"/>
    </source>
</evidence>
<dbReference type="eggNOG" id="COG0106">
    <property type="taxonomic scope" value="Bacteria"/>
</dbReference>
<dbReference type="SUPFAM" id="SSF51366">
    <property type="entry name" value="Ribulose-phoshate binding barrel"/>
    <property type="match status" value="1"/>
</dbReference>
<dbReference type="Gene3D" id="3.20.20.70">
    <property type="entry name" value="Aldolase class I"/>
    <property type="match status" value="1"/>
</dbReference>
<keyword evidence="9 11" id="KW-0413">Isomerase</keyword>
<evidence type="ECO:0000256" key="4">
    <source>
        <dbReference type="ARBA" id="ARBA00009667"/>
    </source>
</evidence>
<sequence length="227" mass="24480">MIVPCIDLMDGKVVQLIQGREKALEGDSPDEMLRRFAGFPEIQVIDLDAALGKGSNDTLVKMLASKAVCRVGGGVRTLDRANTLLSQGAHRVIVGTSAFTKGGINVPFLETLDPATTIVALDSKGGRIVVKGWQEATEFTAEEVLHSLEPYCSGFLCTYVDKEGMMQGTDLDWFARLRAATAHEITAAGGITTLEDIKALLAMNIHTAVGMAIYTGRLDLEELRTLR</sequence>
<dbReference type="KEGG" id="sus:Acid_3849"/>
<dbReference type="GO" id="GO:0000162">
    <property type="term" value="P:L-tryptophan biosynthetic process"/>
    <property type="evidence" value="ECO:0007669"/>
    <property type="project" value="TreeGrafter"/>
</dbReference>
<evidence type="ECO:0000256" key="8">
    <source>
        <dbReference type="ARBA" id="ARBA00023102"/>
    </source>
</evidence>
<comment type="pathway">
    <text evidence="3">Amino-acid biosynthesis; L-histidine biosynthesis; L-histidine from 5-phospho-alpha-D-ribose 1-diphosphate: step 4/9.</text>
</comment>
<evidence type="ECO:0000256" key="1">
    <source>
        <dbReference type="ARBA" id="ARBA00000901"/>
    </source>
</evidence>
<proteinExistence type="inferred from homology"/>
<dbReference type="InterPro" id="IPR044524">
    <property type="entry name" value="Isoase_HisA-like"/>
</dbReference>